<feature type="domain" description="6-phosphogluconate dehydrogenase NADP-binding" evidence="7">
    <location>
        <begin position="3"/>
        <end position="163"/>
    </location>
</feature>
<dbReference type="PANTHER" id="PTHR22981">
    <property type="entry name" value="3-HYDROXYISOBUTYRATE DEHYDROGENASE-RELATED"/>
    <property type="match status" value="1"/>
</dbReference>
<evidence type="ECO:0000313" key="9">
    <source>
        <dbReference type="EMBL" id="GAC14218.1"/>
    </source>
</evidence>
<comment type="catalytic activity">
    <reaction evidence="6">
        <text>3-hydroxy-2-methylpropanoate + NAD(+) = 2-methyl-3-oxopropanoate + NADH + H(+)</text>
        <dbReference type="Rhea" id="RHEA:17681"/>
        <dbReference type="ChEBI" id="CHEBI:11805"/>
        <dbReference type="ChEBI" id="CHEBI:15378"/>
        <dbReference type="ChEBI" id="CHEBI:57540"/>
        <dbReference type="ChEBI" id="CHEBI:57700"/>
        <dbReference type="ChEBI" id="CHEBI:57945"/>
        <dbReference type="EC" id="1.1.1.31"/>
    </reaction>
</comment>
<evidence type="ECO:0000256" key="6">
    <source>
        <dbReference type="RuleBase" id="RU910714"/>
    </source>
</evidence>
<dbReference type="Proteomes" id="UP000006334">
    <property type="component" value="Unassembled WGS sequence"/>
</dbReference>
<feature type="active site" evidence="5">
    <location>
        <position position="172"/>
    </location>
</feature>
<dbReference type="InterPro" id="IPR015815">
    <property type="entry name" value="HIBADH-related"/>
</dbReference>
<evidence type="ECO:0000259" key="8">
    <source>
        <dbReference type="Pfam" id="PF14833"/>
    </source>
</evidence>
<dbReference type="UniPathway" id="UPA00362"/>
<dbReference type="InterPro" id="IPR029154">
    <property type="entry name" value="HIBADH-like_NADP-bd"/>
</dbReference>
<keyword evidence="2 6" id="KW-0101">Branched-chain amino acid catabolism</keyword>
<dbReference type="SUPFAM" id="SSF51735">
    <property type="entry name" value="NAD(P)-binding Rossmann-fold domains"/>
    <property type="match status" value="1"/>
</dbReference>
<organism evidence="9 10">
    <name type="scientific">Aliiglaciecola lipolytica E3</name>
    <dbReference type="NCBI Taxonomy" id="1127673"/>
    <lineage>
        <taxon>Bacteria</taxon>
        <taxon>Pseudomonadati</taxon>
        <taxon>Pseudomonadota</taxon>
        <taxon>Gammaproteobacteria</taxon>
        <taxon>Alteromonadales</taxon>
        <taxon>Alteromonadaceae</taxon>
        <taxon>Aliiglaciecola</taxon>
    </lineage>
</organism>
<dbReference type="STRING" id="1127673.GLIP_1584"/>
<dbReference type="eggNOG" id="COG2084">
    <property type="taxonomic scope" value="Bacteria"/>
</dbReference>
<evidence type="ECO:0000256" key="3">
    <source>
        <dbReference type="ARBA" id="ARBA00023002"/>
    </source>
</evidence>
<dbReference type="GO" id="GO:0008442">
    <property type="term" value="F:3-hydroxyisobutyrate dehydrogenase activity"/>
    <property type="evidence" value="ECO:0007669"/>
    <property type="project" value="UniProtKB-EC"/>
</dbReference>
<dbReference type="Gene3D" id="3.40.50.720">
    <property type="entry name" value="NAD(P)-binding Rossmann-like Domain"/>
    <property type="match status" value="1"/>
</dbReference>
<dbReference type="InterPro" id="IPR013328">
    <property type="entry name" value="6PGD_dom2"/>
</dbReference>
<name>K6YC43_9ALTE</name>
<dbReference type="Pfam" id="PF03446">
    <property type="entry name" value="NAD_binding_2"/>
    <property type="match status" value="1"/>
</dbReference>
<protein>
    <recommendedName>
        <fullName evidence="6">3-hydroxyisobutyrate dehydrogenase</fullName>
        <shortName evidence="6">HIBADH</shortName>
        <ecNumber evidence="6">1.1.1.31</ecNumber>
    </recommendedName>
</protein>
<dbReference type="SUPFAM" id="SSF48179">
    <property type="entry name" value="6-phosphogluconate dehydrogenase C-terminal domain-like"/>
    <property type="match status" value="1"/>
</dbReference>
<keyword evidence="10" id="KW-1185">Reference proteome</keyword>
<dbReference type="PIRSF" id="PIRSF000103">
    <property type="entry name" value="HIBADH"/>
    <property type="match status" value="1"/>
</dbReference>
<keyword evidence="3 6" id="KW-0560">Oxidoreductase</keyword>
<dbReference type="GO" id="GO:0006574">
    <property type="term" value="P:L-valine catabolic process"/>
    <property type="evidence" value="ECO:0007669"/>
    <property type="project" value="UniProtKB-UniPathway"/>
</dbReference>
<evidence type="ECO:0000259" key="7">
    <source>
        <dbReference type="Pfam" id="PF03446"/>
    </source>
</evidence>
<dbReference type="InterPro" id="IPR002204">
    <property type="entry name" value="3-OH-isobutyrate_DH-rel_CS"/>
</dbReference>
<evidence type="ECO:0000256" key="5">
    <source>
        <dbReference type="PIRSR" id="PIRSR000103-1"/>
    </source>
</evidence>
<sequence>MANIAFIGLGNMGGPMAANLLKAGHQVCVFDLSADALQQLTDQGASQAASAKEAVRGVQYVISMLPASKHVESLYLDPNEGLQEYLAKDTIVIDSSTIDANTAKHVGKQLSAKGIAFVDAPVSGGVAGAKAGTLTFIVGGSEEHFLQSKIVLQDMGKNIFHAGDQGAGQVAKICNNMLLSILMAGTSEALQLAIDNGLDPKVMSDIMLQSSGRNWTLELYNPCPNVMENVPSSNEYQGGFMVDLMRKDLGLALDTALKSQSVTPMGSLAQNLFSMHSMQGNGKKDFSSIFKLFSRNK</sequence>
<dbReference type="InterPro" id="IPR011548">
    <property type="entry name" value="HIBADH"/>
</dbReference>
<evidence type="ECO:0000256" key="1">
    <source>
        <dbReference type="ARBA" id="ARBA00009080"/>
    </source>
</evidence>
<dbReference type="OrthoDB" id="9786703at2"/>
<dbReference type="Gene3D" id="1.10.1040.10">
    <property type="entry name" value="N-(1-d-carboxylethyl)-l-norvaline Dehydrogenase, domain 2"/>
    <property type="match status" value="1"/>
</dbReference>
<keyword evidence="4 6" id="KW-0520">NAD</keyword>
<dbReference type="InterPro" id="IPR036291">
    <property type="entry name" value="NAD(P)-bd_dom_sf"/>
</dbReference>
<proteinExistence type="inferred from homology"/>
<dbReference type="InterPro" id="IPR008927">
    <property type="entry name" value="6-PGluconate_DH-like_C_sf"/>
</dbReference>
<gene>
    <name evidence="9" type="primary">mmsB</name>
    <name evidence="9" type="ORF">GLIP_1584</name>
</gene>
<comment type="similarity">
    <text evidence="1 6">Belongs to the HIBADH-related family.</text>
</comment>
<dbReference type="PROSITE" id="PS00895">
    <property type="entry name" value="3_HYDROXYISOBUT_DH"/>
    <property type="match status" value="1"/>
</dbReference>
<evidence type="ECO:0000256" key="2">
    <source>
        <dbReference type="ARBA" id="ARBA00022456"/>
    </source>
</evidence>
<comment type="caution">
    <text evidence="9">The sequence shown here is derived from an EMBL/GenBank/DDBJ whole genome shotgun (WGS) entry which is preliminary data.</text>
</comment>
<dbReference type="EMBL" id="BAEN01000035">
    <property type="protein sequence ID" value="GAC14218.1"/>
    <property type="molecule type" value="Genomic_DNA"/>
</dbReference>
<dbReference type="FunFam" id="1.10.1040.10:FF:000006">
    <property type="entry name" value="3-hydroxyisobutyrate dehydrogenase"/>
    <property type="match status" value="1"/>
</dbReference>
<dbReference type="GO" id="GO:0051287">
    <property type="term" value="F:NAD binding"/>
    <property type="evidence" value="ECO:0007669"/>
    <property type="project" value="InterPro"/>
</dbReference>
<dbReference type="EC" id="1.1.1.31" evidence="6"/>
<evidence type="ECO:0000313" key="10">
    <source>
        <dbReference type="Proteomes" id="UP000006334"/>
    </source>
</evidence>
<dbReference type="InterPro" id="IPR006115">
    <property type="entry name" value="6PGDH_NADP-bd"/>
</dbReference>
<comment type="pathway">
    <text evidence="6">Amino-acid degradation; L-valine degradation.</text>
</comment>
<dbReference type="RefSeq" id="WP_008844034.1">
    <property type="nucleotide sequence ID" value="NZ_BAEN01000035.1"/>
</dbReference>
<dbReference type="Pfam" id="PF14833">
    <property type="entry name" value="NAD_binding_11"/>
    <property type="match status" value="1"/>
</dbReference>
<evidence type="ECO:0000256" key="4">
    <source>
        <dbReference type="ARBA" id="ARBA00023027"/>
    </source>
</evidence>
<dbReference type="AlphaFoldDB" id="K6YC43"/>
<reference evidence="9 10" key="1">
    <citation type="journal article" date="2017" name="Antonie Van Leeuwenhoek">
        <title>Rhizobium rhizosphaerae sp. nov., a novel species isolated from rice rhizosphere.</title>
        <authorList>
            <person name="Zhao J.J."/>
            <person name="Zhang J."/>
            <person name="Zhang R.J."/>
            <person name="Zhang C.W."/>
            <person name="Yin H.Q."/>
            <person name="Zhang X.X."/>
        </authorList>
    </citation>
    <scope>NUCLEOTIDE SEQUENCE [LARGE SCALE GENOMIC DNA]</scope>
    <source>
        <strain evidence="9 10">E3</strain>
    </source>
</reference>
<dbReference type="NCBIfam" id="TIGR01692">
    <property type="entry name" value="HIBADH"/>
    <property type="match status" value="1"/>
</dbReference>
<dbReference type="PANTHER" id="PTHR22981:SF7">
    <property type="entry name" value="3-HYDROXYISOBUTYRATE DEHYDROGENASE, MITOCHONDRIAL"/>
    <property type="match status" value="1"/>
</dbReference>
<accession>K6YC43</accession>
<feature type="domain" description="3-hydroxyisobutyrate dehydrogenase-like NAD-binding" evidence="8">
    <location>
        <begin position="166"/>
        <end position="292"/>
    </location>
</feature>
<dbReference type="GO" id="GO:0050661">
    <property type="term" value="F:NADP binding"/>
    <property type="evidence" value="ECO:0007669"/>
    <property type="project" value="InterPro"/>
</dbReference>